<dbReference type="Proteomes" id="UP000095468">
    <property type="component" value="Unassembled WGS sequence"/>
</dbReference>
<dbReference type="InterPro" id="IPR025827">
    <property type="entry name" value="Zn_ribbon_recom_dom"/>
</dbReference>
<evidence type="ECO:0000259" key="3">
    <source>
        <dbReference type="PROSITE" id="PS51737"/>
    </source>
</evidence>
<organism evidence="4 5">
    <name type="scientific">Collinsella aerofaciens</name>
    <dbReference type="NCBI Taxonomy" id="74426"/>
    <lineage>
        <taxon>Bacteria</taxon>
        <taxon>Bacillati</taxon>
        <taxon>Actinomycetota</taxon>
        <taxon>Coriobacteriia</taxon>
        <taxon>Coriobacteriales</taxon>
        <taxon>Coriobacteriaceae</taxon>
        <taxon>Collinsella</taxon>
    </lineage>
</organism>
<gene>
    <name evidence="4" type="primary">hin_2</name>
    <name evidence="4" type="ORF">ERS852381_01896</name>
</gene>
<dbReference type="Pfam" id="PF00239">
    <property type="entry name" value="Resolvase"/>
    <property type="match status" value="1"/>
</dbReference>
<dbReference type="InterPro" id="IPR038109">
    <property type="entry name" value="DNA_bind_recomb_sf"/>
</dbReference>
<accession>A0A174G8R7</accession>
<name>A0A174G8R7_9ACTN</name>
<feature type="domain" description="Resolvase/invertase-type recombinase catalytic" evidence="2">
    <location>
        <begin position="6"/>
        <end position="148"/>
    </location>
</feature>
<dbReference type="PROSITE" id="PS51737">
    <property type="entry name" value="RECOMBINASE_DNA_BIND"/>
    <property type="match status" value="1"/>
</dbReference>
<dbReference type="EMBL" id="CYYP01000025">
    <property type="protein sequence ID" value="CUO58822.1"/>
    <property type="molecule type" value="Genomic_DNA"/>
</dbReference>
<dbReference type="SMART" id="SM00857">
    <property type="entry name" value="Resolvase"/>
    <property type="match status" value="1"/>
</dbReference>
<dbReference type="PANTHER" id="PTHR30461:SF23">
    <property type="entry name" value="DNA RECOMBINASE-RELATED"/>
    <property type="match status" value="1"/>
</dbReference>
<dbReference type="PROSITE" id="PS51736">
    <property type="entry name" value="RECOMBINASES_3"/>
    <property type="match status" value="1"/>
</dbReference>
<dbReference type="Gene3D" id="3.40.50.1390">
    <property type="entry name" value="Resolvase, N-terminal catalytic domain"/>
    <property type="match status" value="1"/>
</dbReference>
<evidence type="ECO:0000313" key="4">
    <source>
        <dbReference type="EMBL" id="CUO58822.1"/>
    </source>
</evidence>
<dbReference type="RefSeq" id="WP_055287612.1">
    <property type="nucleotide sequence ID" value="NZ_CYYP01000025.1"/>
</dbReference>
<proteinExistence type="predicted"/>
<dbReference type="Pfam" id="PF13408">
    <property type="entry name" value="Zn_ribbon_recom"/>
    <property type="match status" value="1"/>
</dbReference>
<dbReference type="InterPro" id="IPR050639">
    <property type="entry name" value="SSR_resolvase"/>
</dbReference>
<feature type="domain" description="Recombinase" evidence="3">
    <location>
        <begin position="156"/>
        <end position="310"/>
    </location>
</feature>
<keyword evidence="1" id="KW-0175">Coiled coil</keyword>
<evidence type="ECO:0000313" key="5">
    <source>
        <dbReference type="Proteomes" id="UP000095468"/>
    </source>
</evidence>
<dbReference type="SUPFAM" id="SSF53041">
    <property type="entry name" value="Resolvase-like"/>
    <property type="match status" value="1"/>
</dbReference>
<dbReference type="InterPro" id="IPR006119">
    <property type="entry name" value="Resolv_N"/>
</dbReference>
<dbReference type="AlphaFoldDB" id="A0A174G8R7"/>
<dbReference type="InterPro" id="IPR036162">
    <property type="entry name" value="Resolvase-like_N_sf"/>
</dbReference>
<dbReference type="PANTHER" id="PTHR30461">
    <property type="entry name" value="DNA-INVERTASE FROM LAMBDOID PROPHAGE"/>
    <property type="match status" value="1"/>
</dbReference>
<dbReference type="Pfam" id="PF07508">
    <property type="entry name" value="Recombinase"/>
    <property type="match status" value="1"/>
</dbReference>
<feature type="coiled-coil region" evidence="1">
    <location>
        <begin position="397"/>
        <end position="453"/>
    </location>
</feature>
<reference evidence="4 5" key="1">
    <citation type="submission" date="2015-09" db="EMBL/GenBank/DDBJ databases">
        <authorList>
            <consortium name="Pathogen Informatics"/>
        </authorList>
    </citation>
    <scope>NUCLEOTIDE SEQUENCE [LARGE SCALE GENOMIC DNA]</scope>
    <source>
        <strain evidence="4 5">2789STDY5608823</strain>
    </source>
</reference>
<dbReference type="GO" id="GO:0000150">
    <property type="term" value="F:DNA strand exchange activity"/>
    <property type="evidence" value="ECO:0007669"/>
    <property type="project" value="InterPro"/>
</dbReference>
<dbReference type="GO" id="GO:0003677">
    <property type="term" value="F:DNA binding"/>
    <property type="evidence" value="ECO:0007669"/>
    <property type="project" value="InterPro"/>
</dbReference>
<dbReference type="CDD" id="cd03768">
    <property type="entry name" value="SR_ResInv"/>
    <property type="match status" value="1"/>
</dbReference>
<sequence>MDIIREDCIYARQSVDRKDSISIESQIDFCKYELKGGSCKVFKDKGYSGKNTDRPEFQKLLGEIRKGRVRRVIVYKLDRISRSILDFANMMELFQEYDVEFVSSTEKFDTSTPMGRAMLNICIVFAQLERETIQKRVTDAYYSRCLKGFHMSGQAPYGYQLEPTVVEGIRTKKMVADPETAQYVKLMFEMYSEPETSFGDITRYFEEQNIKVYGKSLFRTFLSQLLRNPVYAQADLELYEFFKSQGAAIVNDASDFAGTNGCYLYQGRDVKEDKDRCLKDQILVIAPHEALIPSDVWLKCRKKLMANKTFQQGRKPKNTWLAGKVKCGHCGYALKATHNPKSVEYFRCTKRIQTKGCPGCGKIRKPEFEEFIFNAMRARFKNFQVRHDKEEKANPKLTAYQIELAQVEAEIEKLLDTLTGANATLLAYANKKIEELDTRRQTISKAIAELSVETMSPQKEQELSYYLDHWDIIEFDDKRKAADGLIISISATSDHVQVEWKI</sequence>
<protein>
    <submittedName>
        <fullName evidence="4">DNA-invertase hin</fullName>
    </submittedName>
</protein>
<dbReference type="Gene3D" id="3.90.1750.20">
    <property type="entry name" value="Putative Large Serine Recombinase, Chain B, Domain 2"/>
    <property type="match status" value="1"/>
</dbReference>
<dbReference type="InterPro" id="IPR011109">
    <property type="entry name" value="DNA_bind_recombinase_dom"/>
</dbReference>
<evidence type="ECO:0000259" key="2">
    <source>
        <dbReference type="PROSITE" id="PS51736"/>
    </source>
</evidence>
<evidence type="ECO:0000256" key="1">
    <source>
        <dbReference type="SAM" id="Coils"/>
    </source>
</evidence>